<evidence type="ECO:0000313" key="2">
    <source>
        <dbReference type="Proteomes" id="UP000823486"/>
    </source>
</evidence>
<comment type="caution">
    <text evidence="1">The sequence shown here is derived from an EMBL/GenBank/DDBJ whole genome shotgun (WGS) entry which is preliminary data.</text>
</comment>
<evidence type="ECO:0008006" key="3">
    <source>
        <dbReference type="Google" id="ProtNLM"/>
    </source>
</evidence>
<protein>
    <recommendedName>
        <fullName evidence="3">NERD domain-containing protein</fullName>
    </recommendedName>
</protein>
<dbReference type="EMBL" id="JAFBFI010000009">
    <property type="protein sequence ID" value="MBM7692942.1"/>
    <property type="molecule type" value="Genomic_DNA"/>
</dbReference>
<gene>
    <name evidence="1" type="ORF">JOC77_002373</name>
</gene>
<evidence type="ECO:0000313" key="1">
    <source>
        <dbReference type="EMBL" id="MBM7692942.1"/>
    </source>
</evidence>
<dbReference type="Proteomes" id="UP000823486">
    <property type="component" value="Unassembled WGS sequence"/>
</dbReference>
<name>A0ABS2QIG6_9BACI</name>
<reference evidence="1 2" key="1">
    <citation type="submission" date="2021-01" db="EMBL/GenBank/DDBJ databases">
        <title>Genomic Encyclopedia of Type Strains, Phase IV (KMG-IV): sequencing the most valuable type-strain genomes for metagenomic binning, comparative biology and taxonomic classification.</title>
        <authorList>
            <person name="Goeker M."/>
        </authorList>
    </citation>
    <scope>NUCLEOTIDE SEQUENCE [LARGE SCALE GENOMIC DNA]</scope>
    <source>
        <strain evidence="1 2">DSM 105482</strain>
    </source>
</reference>
<organism evidence="1 2">
    <name type="scientific">Peribacillus deserti</name>
    <dbReference type="NCBI Taxonomy" id="673318"/>
    <lineage>
        <taxon>Bacteria</taxon>
        <taxon>Bacillati</taxon>
        <taxon>Bacillota</taxon>
        <taxon>Bacilli</taxon>
        <taxon>Bacillales</taxon>
        <taxon>Bacillaceae</taxon>
        <taxon>Peribacillus</taxon>
    </lineage>
</organism>
<dbReference type="RefSeq" id="WP_204543318.1">
    <property type="nucleotide sequence ID" value="NZ_JAFBFI010000009.1"/>
</dbReference>
<sequence length="328" mass="38501">MGQLIKLQDYISRYEQDIYRYPAQFVRLKKQQWTQLKAAYLAGELETLGSEPAPDEKEMAEEKESVLSKMKKILKGRQEIVEDYRGPAVESPDAELDLLFAVTSMPDNLDELKRMFLNKVFRFQLKWVSSTIREKSYIDQVYFFDEKLKFFLQRFPDNFLILYKPIFLVKNAPIELEVILISPIETWCITILEGEEDAAFIGSKERFWLKRHHVHGDKKVLNPLLSANRTANIVSNIYSSFGIESPVKKAVLTRNGYMDYPAAPHDIVFVDKKIYENWLDRMRSISSPLKHNQLKAAKVLLDYCQTTYNKRLEWDEEKEDASEGEYRE</sequence>
<proteinExistence type="predicted"/>
<keyword evidence="2" id="KW-1185">Reference proteome</keyword>
<accession>A0ABS2QIG6</accession>